<protein>
    <submittedName>
        <fullName evidence="2">Carbohydrate-binding protein</fullName>
    </submittedName>
</protein>
<name>A0A2P4YHQ3_9STRA</name>
<accession>A0A2P4YHQ3</accession>
<gene>
    <name evidence="2" type="ORF">PHPALM_5291</name>
</gene>
<feature type="compositionally biased region" description="Low complexity" evidence="1">
    <location>
        <begin position="1"/>
        <end position="49"/>
    </location>
</feature>
<dbReference type="EMBL" id="NCKW01002703">
    <property type="protein sequence ID" value="POM77336.1"/>
    <property type="molecule type" value="Genomic_DNA"/>
</dbReference>
<dbReference type="AlphaFoldDB" id="A0A2P4YHQ3"/>
<evidence type="ECO:0000256" key="1">
    <source>
        <dbReference type="SAM" id="MobiDB-lite"/>
    </source>
</evidence>
<evidence type="ECO:0000313" key="2">
    <source>
        <dbReference type="EMBL" id="POM77336.1"/>
    </source>
</evidence>
<reference evidence="2 3" key="1">
    <citation type="journal article" date="2017" name="Genome Biol. Evol.">
        <title>Phytophthora megakarya and P. palmivora, closely related causal agents of cacao black pod rot, underwent increases in genome sizes and gene numbers by different mechanisms.</title>
        <authorList>
            <person name="Ali S.S."/>
            <person name="Shao J."/>
            <person name="Lary D.J."/>
            <person name="Kronmiller B."/>
            <person name="Shen D."/>
            <person name="Strem M.D."/>
            <person name="Amoako-Attah I."/>
            <person name="Akrofi A.Y."/>
            <person name="Begoude B.A."/>
            <person name="Ten Hoopen G.M."/>
            <person name="Coulibaly K."/>
            <person name="Kebe B.I."/>
            <person name="Melnick R.L."/>
            <person name="Guiltinan M.J."/>
            <person name="Tyler B.M."/>
            <person name="Meinhardt L.W."/>
            <person name="Bailey B.A."/>
        </authorList>
    </citation>
    <scope>NUCLEOTIDE SEQUENCE [LARGE SCALE GENOMIC DNA]</scope>
    <source>
        <strain evidence="3">sbr112.9</strain>
    </source>
</reference>
<sequence>MAPTAAPTMAPTAAPTMAPTAAPTMAPTAAPTMAPTAAPTTAPTSAPSPESSGIYTPCPSGTYWEVGATACRGPSYVGECYNPATAKYQNGCAPGFTCINNKCSTIPPATFSPSVCYIKCTESDEYCENGTNTCRGPSYAGECFNVATGRYQNGCGLGYRCANNMCHLNSPKMQIFTLVSSLLTVKILSLTAQTVDNSTSMINSLCDQPCENFDEYCEPSTGVCRGPNYDGECFNPATSTFQDGCDPGFECIDNKCDYVQDFGTDSYAEASCGVQCSVFGEYCDNTLNECRAPSGGECYNAVTSTFQDGCDEGFECMDNMCQVITSVSSNTVCYHICSVGTYCENGTDECRGPNYDGECFNSATGFFQNGCDPGFICTSNNNCEYA</sequence>
<organism evidence="2 3">
    <name type="scientific">Phytophthora palmivora</name>
    <dbReference type="NCBI Taxonomy" id="4796"/>
    <lineage>
        <taxon>Eukaryota</taxon>
        <taxon>Sar</taxon>
        <taxon>Stramenopiles</taxon>
        <taxon>Oomycota</taxon>
        <taxon>Peronosporomycetes</taxon>
        <taxon>Peronosporales</taxon>
        <taxon>Peronosporaceae</taxon>
        <taxon>Phytophthora</taxon>
    </lineage>
</organism>
<proteinExistence type="predicted"/>
<comment type="caution">
    <text evidence="2">The sequence shown here is derived from an EMBL/GenBank/DDBJ whole genome shotgun (WGS) entry which is preliminary data.</text>
</comment>
<dbReference type="Proteomes" id="UP000237271">
    <property type="component" value="Unassembled WGS sequence"/>
</dbReference>
<evidence type="ECO:0000313" key="3">
    <source>
        <dbReference type="Proteomes" id="UP000237271"/>
    </source>
</evidence>
<keyword evidence="3" id="KW-1185">Reference proteome</keyword>
<dbReference type="OrthoDB" id="118658at2759"/>
<feature type="region of interest" description="Disordered" evidence="1">
    <location>
        <begin position="1"/>
        <end position="51"/>
    </location>
</feature>